<dbReference type="Proteomes" id="UP000218267">
    <property type="component" value="Chromosome"/>
</dbReference>
<evidence type="ECO:0000313" key="5">
    <source>
        <dbReference type="Proteomes" id="UP000218267"/>
    </source>
</evidence>
<feature type="domain" description="Calcineurin-like phosphoesterase" evidence="3">
    <location>
        <begin position="274"/>
        <end position="483"/>
    </location>
</feature>
<dbReference type="PANTHER" id="PTHR22953:SF153">
    <property type="entry name" value="PURPLE ACID PHOSPHATASE"/>
    <property type="match status" value="1"/>
</dbReference>
<dbReference type="InterPro" id="IPR029052">
    <property type="entry name" value="Metallo-depent_PP-like"/>
</dbReference>
<dbReference type="InterPro" id="IPR004843">
    <property type="entry name" value="Calcineurin-like_PHP"/>
</dbReference>
<keyword evidence="1 2" id="KW-0732">Signal</keyword>
<sequence>MKIFTTLVLLAALLSVAFSQEVPSVYSNIGSDEKGVFLQIENKNIYAAEANDQFLFKDLYTAAIGTRVGLSFNFKFPELTGTLYYGFINYQDGSYPQPVYFRESSPIKVGITSIPIKSYLSGKYDMIAWEKTGKGILGYRIVSDQGSILYDGKVAFTYKDNLFKAEPTVIEGPFINKLTPKGATISFTTSSAVAASIRIQNNIYKDNKPVENHEIKIDDLKANTQYRYTLLVNDFEYEFGFETAPEPGSRKAFTFAYGSDSRAGNGGGERDVFGTNAYIMKKIAALAKSEKAKFVQFTGDLINGYDTSRERMNLQYANWKHAVEPFWHHIPFVVGFGNHEAYNYVFNDSVTGNSYLIDHFPFEDSSGESLFQDNFVLPENGPRSEDKSAYDPNPDQIDFPSYKESVYWYSYGNVAVVALNSDYFYSPSGLNITSGNLHAFIMDNQLKWLQKIVKQLEKNKNIDHVFLTIHTPFFPNGGHVADDMWYNGDNRWRAVVNGTTYQKGIIERRDELLDLIVNKSKKTVAILSGDEHNYNLLTINNEMKRYPDNYPHQKLELSRTFYQINNGAAGAPYYAQEKTPWSANVRNFSTQNALVLFDVDGAKIHVRVKNPDTLELIDEYTLRE</sequence>
<reference evidence="4 5" key="1">
    <citation type="journal article" date="2018" name="Mar. Genomics">
        <title>Complete genome sequence of Marinifilaceae bacterium strain SPP2, isolated from the Antarctic marine sediment.</title>
        <authorList>
            <person name="Watanabe M."/>
            <person name="Kojima H."/>
            <person name="Fukui M."/>
        </authorList>
    </citation>
    <scope>NUCLEOTIDE SEQUENCE [LARGE SCALE GENOMIC DNA]</scope>
    <source>
        <strain evidence="4 5">SPP2</strain>
    </source>
</reference>
<dbReference type="EMBL" id="AP018042">
    <property type="protein sequence ID" value="BAX79834.1"/>
    <property type="molecule type" value="Genomic_DNA"/>
</dbReference>
<feature type="signal peptide" evidence="2">
    <location>
        <begin position="1"/>
        <end position="19"/>
    </location>
</feature>
<name>A0A1Y1CHL7_9BACT</name>
<organism evidence="4 5">
    <name type="scientific">Labilibaculum antarcticum</name>
    <dbReference type="NCBI Taxonomy" id="1717717"/>
    <lineage>
        <taxon>Bacteria</taxon>
        <taxon>Pseudomonadati</taxon>
        <taxon>Bacteroidota</taxon>
        <taxon>Bacteroidia</taxon>
        <taxon>Marinilabiliales</taxon>
        <taxon>Marinifilaceae</taxon>
        <taxon>Labilibaculum</taxon>
    </lineage>
</organism>
<evidence type="ECO:0000259" key="3">
    <source>
        <dbReference type="Pfam" id="PF00149"/>
    </source>
</evidence>
<evidence type="ECO:0000313" key="4">
    <source>
        <dbReference type="EMBL" id="BAX79834.1"/>
    </source>
</evidence>
<dbReference type="RefSeq" id="WP_096428716.1">
    <property type="nucleotide sequence ID" value="NZ_AP018042.1"/>
</dbReference>
<dbReference type="AlphaFoldDB" id="A0A1Y1CHL7"/>
<gene>
    <name evidence="4" type="ORF">ALGA_1455</name>
</gene>
<evidence type="ECO:0000256" key="1">
    <source>
        <dbReference type="ARBA" id="ARBA00022729"/>
    </source>
</evidence>
<dbReference type="GO" id="GO:0003993">
    <property type="term" value="F:acid phosphatase activity"/>
    <property type="evidence" value="ECO:0007669"/>
    <property type="project" value="InterPro"/>
</dbReference>
<feature type="chain" id="PRO_5012168990" description="Calcineurin-like phosphoesterase domain-containing protein" evidence="2">
    <location>
        <begin position="20"/>
        <end position="624"/>
    </location>
</feature>
<proteinExistence type="predicted"/>
<dbReference type="PANTHER" id="PTHR22953">
    <property type="entry name" value="ACID PHOSPHATASE RELATED"/>
    <property type="match status" value="1"/>
</dbReference>
<dbReference type="SUPFAM" id="SSF56300">
    <property type="entry name" value="Metallo-dependent phosphatases"/>
    <property type="match status" value="1"/>
</dbReference>
<dbReference type="OrthoDB" id="7051823at2"/>
<dbReference type="Gene3D" id="3.60.21.10">
    <property type="match status" value="1"/>
</dbReference>
<accession>A0A1Y1CHL7</accession>
<reference evidence="5" key="2">
    <citation type="journal article" date="2020" name="Antonie Van Leeuwenhoek">
        <title>Labilibaculum antarcticum sp. nov., a novel facultative anaerobic, psychrotorelant bacterium isolated from marine sediment of Antarctica.</title>
        <authorList>
            <person name="Watanabe M."/>
            <person name="Kojima H."/>
            <person name="Fukui M."/>
        </authorList>
    </citation>
    <scope>NUCLEOTIDE SEQUENCE [LARGE SCALE GENOMIC DNA]</scope>
    <source>
        <strain evidence="5">SPP2</strain>
    </source>
</reference>
<dbReference type="Pfam" id="PF00149">
    <property type="entry name" value="Metallophos"/>
    <property type="match status" value="1"/>
</dbReference>
<evidence type="ECO:0000256" key="2">
    <source>
        <dbReference type="SAM" id="SignalP"/>
    </source>
</evidence>
<keyword evidence="5" id="KW-1185">Reference proteome</keyword>
<dbReference type="InterPro" id="IPR039331">
    <property type="entry name" value="PAPs-like"/>
</dbReference>
<protein>
    <recommendedName>
        <fullName evidence="3">Calcineurin-like phosphoesterase domain-containing protein</fullName>
    </recommendedName>
</protein>
<dbReference type="KEGG" id="mbas:ALGA_1455"/>